<dbReference type="Proteomes" id="UP000000709">
    <property type="component" value="Unassembled WGS sequence"/>
</dbReference>
<dbReference type="AlphaFoldDB" id="G3ALD8"/>
<evidence type="ECO:0000256" key="1">
    <source>
        <dbReference type="SAM" id="MobiDB-lite"/>
    </source>
</evidence>
<dbReference type="GeneID" id="18873440"/>
<dbReference type="OrthoDB" id="3986620at2759"/>
<feature type="compositionally biased region" description="Low complexity" evidence="1">
    <location>
        <begin position="104"/>
        <end position="116"/>
    </location>
</feature>
<proteinExistence type="predicted"/>
<gene>
    <name evidence="2" type="ORF">SPAPADRAFT_60486</name>
</gene>
<evidence type="ECO:0000313" key="2">
    <source>
        <dbReference type="EMBL" id="EGW33181.1"/>
    </source>
</evidence>
<sequence>MTSFLSKDSLFLKLPTSELAKEPTLLDLYTNLQSSTHNYDSLITKTYYLIKSPSLSQSQIIKLWSIRLTLHLFNNQLNYAKKEAIKLNNALYLQETTSNPDPPSRTSSLTSTSSSPMTPIYPLPKSILDFKLLVLLLRLKSIPNMNLVNELYKLNYQLRIKGVNELSEKLNNLSFDVIVVLILTKNYLTLQSMLINLHSQLSESGDVNYNKYKSQVLLLLIIIDSRIYTNKAFVEAEYSDKFSEIDQDTKNALVHASTKISQSEIAPEFTLTDLIKVDITDRVIYSILAIWDLSNIFPFKLTNNDNIIEFSYQELEQEQKEEDPDDLSSDWLVDLAYDELNKHWGDNITKLYALE</sequence>
<keyword evidence="3" id="KW-1185">Reference proteome</keyword>
<name>G3ALD8_SPAPN</name>
<feature type="region of interest" description="Disordered" evidence="1">
    <location>
        <begin position="96"/>
        <end position="116"/>
    </location>
</feature>
<dbReference type="OMA" id="MTQYLSK"/>
<accession>G3ALD8</accession>
<protein>
    <submittedName>
        <fullName evidence="2">Uncharacterized protein</fullName>
    </submittedName>
</protein>
<dbReference type="HOGENOM" id="CLU_637768_0_0_1"/>
<dbReference type="InParanoid" id="G3ALD8"/>
<reference evidence="2 3" key="1">
    <citation type="journal article" date="2011" name="Proc. Natl. Acad. Sci. U.S.A.">
        <title>Comparative genomics of xylose-fermenting fungi for enhanced biofuel production.</title>
        <authorList>
            <person name="Wohlbach D.J."/>
            <person name="Kuo A."/>
            <person name="Sato T.K."/>
            <person name="Potts K.M."/>
            <person name="Salamov A.A."/>
            <person name="LaButti K.M."/>
            <person name="Sun H."/>
            <person name="Clum A."/>
            <person name="Pangilinan J.L."/>
            <person name="Lindquist E.A."/>
            <person name="Lucas S."/>
            <person name="Lapidus A."/>
            <person name="Jin M."/>
            <person name="Gunawan C."/>
            <person name="Balan V."/>
            <person name="Dale B.E."/>
            <person name="Jeffries T.W."/>
            <person name="Zinkel R."/>
            <person name="Barry K.W."/>
            <person name="Grigoriev I.V."/>
            <person name="Gasch A.P."/>
        </authorList>
    </citation>
    <scope>NUCLEOTIDE SEQUENCE [LARGE SCALE GENOMIC DNA]</scope>
    <source>
        <strain evidence="3">NRRL Y-27907 / 11-Y1</strain>
    </source>
</reference>
<dbReference type="KEGG" id="spaa:SPAPADRAFT_60486"/>
<evidence type="ECO:0000313" key="3">
    <source>
        <dbReference type="Proteomes" id="UP000000709"/>
    </source>
</evidence>
<dbReference type="EMBL" id="GL996501">
    <property type="protein sequence ID" value="EGW33181.1"/>
    <property type="molecule type" value="Genomic_DNA"/>
</dbReference>
<dbReference type="eggNOG" id="ENOG502SEXP">
    <property type="taxonomic scope" value="Eukaryota"/>
</dbReference>
<dbReference type="RefSeq" id="XP_007374696.1">
    <property type="nucleotide sequence ID" value="XM_007374634.1"/>
</dbReference>
<organism evidence="3">
    <name type="scientific">Spathaspora passalidarum (strain NRRL Y-27907 / 11-Y1)</name>
    <dbReference type="NCBI Taxonomy" id="619300"/>
    <lineage>
        <taxon>Eukaryota</taxon>
        <taxon>Fungi</taxon>
        <taxon>Dikarya</taxon>
        <taxon>Ascomycota</taxon>
        <taxon>Saccharomycotina</taxon>
        <taxon>Pichiomycetes</taxon>
        <taxon>Debaryomycetaceae</taxon>
        <taxon>Spathaspora</taxon>
    </lineage>
</organism>